<evidence type="ECO:0000313" key="1">
    <source>
        <dbReference type="EMBL" id="TYL36773.1"/>
    </source>
</evidence>
<comment type="caution">
    <text evidence="1">The sequence shown here is derived from an EMBL/GenBank/DDBJ whole genome shotgun (WGS) entry which is preliminary data.</text>
</comment>
<organism evidence="1 2">
    <name type="scientific">Natronococcus pandeyae</name>
    <dbReference type="NCBI Taxonomy" id="2055836"/>
    <lineage>
        <taxon>Archaea</taxon>
        <taxon>Methanobacteriati</taxon>
        <taxon>Methanobacteriota</taxon>
        <taxon>Stenosarchaea group</taxon>
        <taxon>Halobacteria</taxon>
        <taxon>Halobacteriales</taxon>
        <taxon>Natrialbaceae</taxon>
        <taxon>Natronococcus</taxon>
    </lineage>
</organism>
<name>A0A8J8TNW9_9EURY</name>
<dbReference type="Proteomes" id="UP000766904">
    <property type="component" value="Unassembled WGS sequence"/>
</dbReference>
<proteinExistence type="predicted"/>
<keyword evidence="2" id="KW-1185">Reference proteome</keyword>
<protein>
    <submittedName>
        <fullName evidence="1">Uncharacterized protein</fullName>
    </submittedName>
</protein>
<evidence type="ECO:0000313" key="2">
    <source>
        <dbReference type="Proteomes" id="UP000766904"/>
    </source>
</evidence>
<sequence length="79" mass="9143">MVELVETLRFRLHVESGTREQLGQARHDAQPIANHAFAMRELGYSKTVTRSAVVYWIFPVQIGVRAAFFVHRLLSTRFQ</sequence>
<dbReference type="EMBL" id="PHNJ01000015">
    <property type="protein sequence ID" value="TYL36773.1"/>
    <property type="molecule type" value="Genomic_DNA"/>
</dbReference>
<gene>
    <name evidence="1" type="ORF">CV102_21105</name>
</gene>
<dbReference type="AlphaFoldDB" id="A0A8J8TNW9"/>
<accession>A0A8J8TNW9</accession>
<reference evidence="1" key="1">
    <citation type="submission" date="2017-11" db="EMBL/GenBank/DDBJ databases">
        <authorList>
            <person name="Kajale S.C."/>
            <person name="Sharma A."/>
        </authorList>
    </citation>
    <scope>NUCLEOTIDE SEQUENCE</scope>
    <source>
        <strain evidence="1">LS1_42</strain>
    </source>
</reference>